<protein>
    <submittedName>
        <fullName evidence="1">Uncharacterized protein</fullName>
    </submittedName>
</protein>
<evidence type="ECO:0000313" key="1">
    <source>
        <dbReference type="EMBL" id="KAF2617312.1"/>
    </source>
</evidence>
<dbReference type="EMBL" id="QGKW02000007">
    <property type="protein sequence ID" value="KAF2617312.1"/>
    <property type="molecule type" value="Genomic_DNA"/>
</dbReference>
<gene>
    <name evidence="1" type="ORF">F2Q68_00039294</name>
</gene>
<sequence>MIKSDLEENDDFGAFWRYLEKASELTIEQDHWSTFRDNNRSTAKRAEARLVPADLEPKTSPIYKITPDEF</sequence>
<accession>A0A8S9ME99</accession>
<comment type="caution">
    <text evidence="1">The sequence shown here is derived from an EMBL/GenBank/DDBJ whole genome shotgun (WGS) entry which is preliminary data.</text>
</comment>
<reference evidence="1" key="1">
    <citation type="submission" date="2019-12" db="EMBL/GenBank/DDBJ databases">
        <title>Genome sequencing and annotation of Brassica cretica.</title>
        <authorList>
            <person name="Studholme D.J."/>
            <person name="Sarris P.F."/>
        </authorList>
    </citation>
    <scope>NUCLEOTIDE SEQUENCE</scope>
    <source>
        <strain evidence="1">PFS-001/15</strain>
        <tissue evidence="1">Leaf</tissue>
    </source>
</reference>
<proteinExistence type="predicted"/>
<dbReference type="Proteomes" id="UP000712281">
    <property type="component" value="Unassembled WGS sequence"/>
</dbReference>
<evidence type="ECO:0000313" key="2">
    <source>
        <dbReference type="Proteomes" id="UP000712281"/>
    </source>
</evidence>
<dbReference type="AlphaFoldDB" id="A0A8S9ME99"/>
<organism evidence="1 2">
    <name type="scientific">Brassica cretica</name>
    <name type="common">Mustard</name>
    <dbReference type="NCBI Taxonomy" id="69181"/>
    <lineage>
        <taxon>Eukaryota</taxon>
        <taxon>Viridiplantae</taxon>
        <taxon>Streptophyta</taxon>
        <taxon>Embryophyta</taxon>
        <taxon>Tracheophyta</taxon>
        <taxon>Spermatophyta</taxon>
        <taxon>Magnoliopsida</taxon>
        <taxon>eudicotyledons</taxon>
        <taxon>Gunneridae</taxon>
        <taxon>Pentapetalae</taxon>
        <taxon>rosids</taxon>
        <taxon>malvids</taxon>
        <taxon>Brassicales</taxon>
        <taxon>Brassicaceae</taxon>
        <taxon>Brassiceae</taxon>
        <taxon>Brassica</taxon>
    </lineage>
</organism>
<name>A0A8S9ME99_BRACR</name>